<sequence length="515" mass="58155">MRLVEVTLQHQPRHSDAVSCVAWVTPDELYSCGADHQLLCWNVPSGETSKVADLPADVFPLEMHVRPRSGVQGGNAEAEIIFLITADDGKFHLVNRKGHVEKSVAAHQGAALTSRWNHDGSSFLTGGEDGLVKFWTRSGMLRFSLSKSSGFVYSAAWSPESDAVLYTSGTALVIEPLTANTKPKQWEAHEALVLKVAWNPNTGLIVSWGGDKRYKVWDRDGRQLYTSAPLYPNITALAWAADGQLFVMGSYNAIRLCDKNGWCHSQHQPACGSLFNLAWSNDGTGSLFAGAGENGHVFVARVIEKWAATPKDEVRLHSCTRIEDPTEDVDFHYLVEKRNDLVRKYACQESEEGKWILFFKTAKFFSAWKHACSLYRTGKLEGVTHMYASTSRANPRTNDNRDMQVILFKCGPYNDQDLMLRYGRNIVELLRYTNATGHIPYKTDKQSESGTRATGCKKNHLYMLPVAQRWSEYEQTGRHSFWSRDREIFNPECENWRQKQTRSDLESWRSAGNNM</sequence>
<dbReference type="OrthoDB" id="408728at2759"/>
<dbReference type="AlphaFoldDB" id="A0A8B7N1H4"/>
<dbReference type="PANTHER" id="PTHR24098">
    <property type="entry name" value="OUTER SEGMENT 5"/>
    <property type="match status" value="1"/>
</dbReference>
<dbReference type="Proteomes" id="UP000694843">
    <property type="component" value="Unplaced"/>
</dbReference>
<organism evidence="2 3">
    <name type="scientific">Hyalella azteca</name>
    <name type="common">Amphipod</name>
    <dbReference type="NCBI Taxonomy" id="294128"/>
    <lineage>
        <taxon>Eukaryota</taxon>
        <taxon>Metazoa</taxon>
        <taxon>Ecdysozoa</taxon>
        <taxon>Arthropoda</taxon>
        <taxon>Crustacea</taxon>
        <taxon>Multicrustacea</taxon>
        <taxon>Malacostraca</taxon>
        <taxon>Eumalacostraca</taxon>
        <taxon>Peracarida</taxon>
        <taxon>Amphipoda</taxon>
        <taxon>Senticaudata</taxon>
        <taxon>Talitrida</taxon>
        <taxon>Talitroidea</taxon>
        <taxon>Hyalellidae</taxon>
        <taxon>Hyalella</taxon>
    </lineage>
</organism>
<proteinExistence type="predicted"/>
<dbReference type="InterPro" id="IPR001680">
    <property type="entry name" value="WD40_rpt"/>
</dbReference>
<dbReference type="Gene3D" id="2.130.10.10">
    <property type="entry name" value="YVTN repeat-like/Quinoprotein amine dehydrogenase"/>
    <property type="match status" value="3"/>
</dbReference>
<dbReference type="SMART" id="SM00320">
    <property type="entry name" value="WD40"/>
    <property type="match status" value="6"/>
</dbReference>
<gene>
    <name evidence="3" type="primary">LOC108664888</name>
</gene>
<dbReference type="RefSeq" id="XP_018007069.1">
    <property type="nucleotide sequence ID" value="XM_018151580.2"/>
</dbReference>
<dbReference type="InterPro" id="IPR015943">
    <property type="entry name" value="WD40/YVTN_repeat-like_dom_sf"/>
</dbReference>
<feature type="repeat" description="WD" evidence="1">
    <location>
        <begin position="104"/>
        <end position="135"/>
    </location>
</feature>
<dbReference type="GeneID" id="108664888"/>
<dbReference type="InterPro" id="IPR023398">
    <property type="entry name" value="TIF_eIF4e-like"/>
</dbReference>
<dbReference type="GO" id="GO:0005929">
    <property type="term" value="C:cilium"/>
    <property type="evidence" value="ECO:0007669"/>
    <property type="project" value="TreeGrafter"/>
</dbReference>
<keyword evidence="2" id="KW-1185">Reference proteome</keyword>
<evidence type="ECO:0000313" key="2">
    <source>
        <dbReference type="Proteomes" id="UP000694843"/>
    </source>
</evidence>
<dbReference type="Pfam" id="PF00400">
    <property type="entry name" value="WD40"/>
    <property type="match status" value="3"/>
</dbReference>
<dbReference type="FunFam" id="2.130.10.10:FF:000298">
    <property type="entry name" value="Intraflagellar transport 80 homolog (Chlamydomonas)"/>
    <property type="match status" value="1"/>
</dbReference>
<accession>A0A8B7N1H4</accession>
<dbReference type="Gene3D" id="3.30.760.10">
    <property type="entry name" value="RNA Cap, Translation Initiation Factor Eif4e"/>
    <property type="match status" value="1"/>
</dbReference>
<dbReference type="GO" id="GO:0060271">
    <property type="term" value="P:cilium assembly"/>
    <property type="evidence" value="ECO:0007669"/>
    <property type="project" value="TreeGrafter"/>
</dbReference>
<dbReference type="PROSITE" id="PS50082">
    <property type="entry name" value="WD_REPEATS_2"/>
    <property type="match status" value="2"/>
</dbReference>
<dbReference type="InterPro" id="IPR036322">
    <property type="entry name" value="WD40_repeat_dom_sf"/>
</dbReference>
<dbReference type="PROSITE" id="PS50294">
    <property type="entry name" value="WD_REPEATS_REGION"/>
    <property type="match status" value="2"/>
</dbReference>
<dbReference type="KEGG" id="hazt:108664888"/>
<evidence type="ECO:0000313" key="3">
    <source>
        <dbReference type="RefSeq" id="XP_018007069.1"/>
    </source>
</evidence>
<dbReference type="GO" id="GO:0030992">
    <property type="term" value="C:intraciliary transport particle B"/>
    <property type="evidence" value="ECO:0007669"/>
    <property type="project" value="TreeGrafter"/>
</dbReference>
<evidence type="ECO:0000256" key="1">
    <source>
        <dbReference type="PROSITE-ProRule" id="PRU00221"/>
    </source>
</evidence>
<keyword evidence="1" id="KW-0853">WD repeat</keyword>
<name>A0A8B7N1H4_HYAAZ</name>
<reference evidence="3" key="1">
    <citation type="submission" date="2025-08" db="UniProtKB">
        <authorList>
            <consortium name="RefSeq"/>
        </authorList>
    </citation>
    <scope>IDENTIFICATION</scope>
    <source>
        <tissue evidence="3">Whole organism</tissue>
    </source>
</reference>
<dbReference type="PANTHER" id="PTHR24098:SF0">
    <property type="entry name" value="OUTER SEGMENT 5"/>
    <property type="match status" value="1"/>
</dbReference>
<feature type="repeat" description="WD" evidence="1">
    <location>
        <begin position="186"/>
        <end position="227"/>
    </location>
</feature>
<protein>
    <submittedName>
        <fullName evidence="3">Intraflagellar transport protein 80 homolog</fullName>
    </submittedName>
</protein>
<dbReference type="SUPFAM" id="SSF50978">
    <property type="entry name" value="WD40 repeat-like"/>
    <property type="match status" value="1"/>
</dbReference>